<protein>
    <recommendedName>
        <fullName evidence="1">Aminotransferase class V domain-containing protein</fullName>
    </recommendedName>
</protein>
<dbReference type="InterPro" id="IPR029021">
    <property type="entry name" value="Prot-tyrosine_phosphatase-like"/>
</dbReference>
<dbReference type="Gene3D" id="3.90.190.10">
    <property type="entry name" value="Protein tyrosine phosphatase superfamily"/>
    <property type="match status" value="1"/>
</dbReference>
<keyword evidence="3" id="KW-1185">Reference proteome</keyword>
<organism evidence="2 3">
    <name type="scientific">Sphaeroforma arctica JP610</name>
    <dbReference type="NCBI Taxonomy" id="667725"/>
    <lineage>
        <taxon>Eukaryota</taxon>
        <taxon>Ichthyosporea</taxon>
        <taxon>Ichthyophonida</taxon>
        <taxon>Sphaeroforma</taxon>
    </lineage>
</organism>
<dbReference type="InterPro" id="IPR015421">
    <property type="entry name" value="PyrdxlP-dep_Trfase_major"/>
</dbReference>
<dbReference type="AlphaFoldDB" id="A0A0L0GDR8"/>
<proteinExistence type="predicted"/>
<sequence length="706" mass="79651">MVNEERTQFECDDGNMILVASDGTAKADMLRTDCSAKSWLLVIDPEDLDDQEHPTLQRGAVETIKNLGFKFVNIALSERTYGHADVVQDIIETLDNLPRPTVIQCNTTRRAGSVLTLYHAFKDQLNYDEVQEYAIKNNLLYKDSPELVGWVNRNAPAAKPPPAFNIPEDIMKQRKAEFMEEHGSEYGYKNAIYNIRTKDFKRMGDQVYLDYTGSGQYRETQVGNCLLELQTTLFGNSHSHSPSSEATEHELNAARKHVLDHFNADEKEYSVVFTSGATGALKIVGECFPFTEKSTFAFLNVNHNSVVGIREYAHAKKATIKVMTDKEVERCLDQKCNHGAIPETPTEDPSSWDQLNLSDEHCGNAYMNEDRKTYNLFAYPPEDNFCGVKYPLDWIEKIEKVGMCGKRDWKVVLDAAAFVPTQKLDLGLHKPSFVDVSFYKMFGFPSGLGCLIARNDTLPLLQRSYFGGGTVILATIKKHFVQFARKRATRFEDGTLSFLSIAALKYGFAALRELGMDNIAAHTHTLSRHLYKRLSQLKHFNGQPVVQVFGKWETDNAEQDQGHIVTFSAYNYDSSPIGYHTIQMASAEAGFHVRTGAHCNPGGVDMYLKIGEDKVEKFARQKTSCGDDLDTAEGMHLGTVRVSCGTYSTFEDVERFCSWFEEVYVVQSEPVVDFKKIRKWKQLHALVDEVPDFQLNKLTSGSEAEN</sequence>
<dbReference type="Proteomes" id="UP000054560">
    <property type="component" value="Unassembled WGS sequence"/>
</dbReference>
<dbReference type="InterPro" id="IPR015422">
    <property type="entry name" value="PyrdxlP-dep_Trfase_small"/>
</dbReference>
<dbReference type="STRING" id="667725.A0A0L0GDR8"/>
<feature type="domain" description="Aminotransferase class V" evidence="1">
    <location>
        <begin position="207"/>
        <end position="325"/>
    </location>
</feature>
<dbReference type="EMBL" id="KQ241653">
    <property type="protein sequence ID" value="KNC86408.1"/>
    <property type="molecule type" value="Genomic_DNA"/>
</dbReference>
<evidence type="ECO:0000259" key="1">
    <source>
        <dbReference type="Pfam" id="PF00266"/>
    </source>
</evidence>
<dbReference type="GeneID" id="25901962"/>
<dbReference type="PANTHER" id="PTHR14237:SF80">
    <property type="entry name" value="MOLYBDENUM COFACTOR SULFURASE"/>
    <property type="match status" value="1"/>
</dbReference>
<feature type="domain" description="Aminotransferase class V" evidence="1">
    <location>
        <begin position="395"/>
        <end position="656"/>
    </location>
</feature>
<dbReference type="Gene3D" id="3.90.1150.10">
    <property type="entry name" value="Aspartate Aminotransferase, domain 1"/>
    <property type="match status" value="1"/>
</dbReference>
<dbReference type="InterPro" id="IPR015424">
    <property type="entry name" value="PyrdxlP-dep_Trfase"/>
</dbReference>
<dbReference type="RefSeq" id="XP_014160310.1">
    <property type="nucleotide sequence ID" value="XM_014304835.1"/>
</dbReference>
<dbReference type="PANTHER" id="PTHR14237">
    <property type="entry name" value="MOLYBDOPTERIN COFACTOR SULFURASE MOSC"/>
    <property type="match status" value="1"/>
</dbReference>
<name>A0A0L0GDR8_9EUKA</name>
<dbReference type="eggNOG" id="KOG2142">
    <property type="taxonomic scope" value="Eukaryota"/>
</dbReference>
<dbReference type="SUPFAM" id="SSF53383">
    <property type="entry name" value="PLP-dependent transferases"/>
    <property type="match status" value="1"/>
</dbReference>
<evidence type="ECO:0000313" key="2">
    <source>
        <dbReference type="EMBL" id="KNC86408.1"/>
    </source>
</evidence>
<dbReference type="OrthoDB" id="10264306at2759"/>
<dbReference type="InterPro" id="IPR000192">
    <property type="entry name" value="Aminotrans_V_dom"/>
</dbReference>
<reference evidence="2 3" key="1">
    <citation type="submission" date="2011-02" db="EMBL/GenBank/DDBJ databases">
        <title>The Genome Sequence of Sphaeroforma arctica JP610.</title>
        <authorList>
            <consortium name="The Broad Institute Genome Sequencing Platform"/>
            <person name="Russ C."/>
            <person name="Cuomo C."/>
            <person name="Young S.K."/>
            <person name="Zeng Q."/>
            <person name="Gargeya S."/>
            <person name="Alvarado L."/>
            <person name="Berlin A."/>
            <person name="Chapman S.B."/>
            <person name="Chen Z."/>
            <person name="Freedman E."/>
            <person name="Gellesch M."/>
            <person name="Goldberg J."/>
            <person name="Griggs A."/>
            <person name="Gujja S."/>
            <person name="Heilman E."/>
            <person name="Heiman D."/>
            <person name="Howarth C."/>
            <person name="Mehta T."/>
            <person name="Neiman D."/>
            <person name="Pearson M."/>
            <person name="Roberts A."/>
            <person name="Saif S."/>
            <person name="Shea T."/>
            <person name="Shenoy N."/>
            <person name="Sisk P."/>
            <person name="Stolte C."/>
            <person name="Sykes S."/>
            <person name="White J."/>
            <person name="Yandava C."/>
            <person name="Burger G."/>
            <person name="Gray M.W."/>
            <person name="Holland P.W.H."/>
            <person name="King N."/>
            <person name="Lang F.B.F."/>
            <person name="Roger A.J."/>
            <person name="Ruiz-Trillo I."/>
            <person name="Haas B."/>
            <person name="Nusbaum C."/>
            <person name="Birren B."/>
        </authorList>
    </citation>
    <scope>NUCLEOTIDE SEQUENCE [LARGE SCALE GENOMIC DNA]</scope>
    <source>
        <strain evidence="2 3">JP610</strain>
    </source>
</reference>
<dbReference type="Pfam" id="PF00266">
    <property type="entry name" value="Aminotran_5"/>
    <property type="match status" value="2"/>
</dbReference>
<gene>
    <name evidence="2" type="ORF">SARC_01458</name>
</gene>
<accession>A0A0L0GDR8</accession>
<evidence type="ECO:0000313" key="3">
    <source>
        <dbReference type="Proteomes" id="UP000054560"/>
    </source>
</evidence>
<dbReference type="Gene3D" id="3.40.640.10">
    <property type="entry name" value="Type I PLP-dependent aspartate aminotransferase-like (Major domain)"/>
    <property type="match status" value="1"/>
</dbReference>